<reference evidence="2 3" key="1">
    <citation type="submission" date="2017-12" db="EMBL/GenBank/DDBJ databases">
        <title>High-resolution comparative analysis of great ape genomes.</title>
        <authorList>
            <person name="Pollen A."/>
            <person name="Hastie A."/>
            <person name="Hormozdiari F."/>
            <person name="Dougherty M."/>
            <person name="Liu R."/>
            <person name="Chaisson M."/>
            <person name="Hoppe E."/>
            <person name="Hill C."/>
            <person name="Pang A."/>
            <person name="Hillier L."/>
            <person name="Baker C."/>
            <person name="Armstrong J."/>
            <person name="Shendure J."/>
            <person name="Paten B."/>
            <person name="Wilson R."/>
            <person name="Chao H."/>
            <person name="Schneider V."/>
            <person name="Ventura M."/>
            <person name="Kronenberg Z."/>
            <person name="Murali S."/>
            <person name="Gordon D."/>
            <person name="Cantsilieris S."/>
            <person name="Munson K."/>
            <person name="Nelson B."/>
            <person name="Raja A."/>
            <person name="Underwood J."/>
            <person name="Diekhans M."/>
            <person name="Fiddes I."/>
            <person name="Haussler D."/>
            <person name="Eichler E."/>
        </authorList>
    </citation>
    <scope>NUCLEOTIDE SEQUENCE [LARGE SCALE GENOMIC DNA]</scope>
    <source>
        <strain evidence="2">Yerkes chimp pedigree #C0471</strain>
    </source>
</reference>
<evidence type="ECO:0000313" key="2">
    <source>
        <dbReference type="EMBL" id="PNI47025.1"/>
    </source>
</evidence>
<gene>
    <name evidence="2" type="ORF">CK820_G0028467</name>
</gene>
<accession>A0A2J8LID7</accession>
<dbReference type="AlphaFoldDB" id="A0A2J8LID7"/>
<dbReference type="Proteomes" id="UP000236370">
    <property type="component" value="Unassembled WGS sequence"/>
</dbReference>
<dbReference type="EMBL" id="NBAG03000289">
    <property type="protein sequence ID" value="PNI47025.1"/>
    <property type="molecule type" value="Genomic_DNA"/>
</dbReference>
<feature type="region of interest" description="Disordered" evidence="1">
    <location>
        <begin position="46"/>
        <end position="68"/>
    </location>
</feature>
<evidence type="ECO:0000313" key="3">
    <source>
        <dbReference type="Proteomes" id="UP000236370"/>
    </source>
</evidence>
<comment type="caution">
    <text evidence="2">The sequence shown here is derived from an EMBL/GenBank/DDBJ whole genome shotgun (WGS) entry which is preliminary data.</text>
</comment>
<name>A0A2J8LID7_PANTR</name>
<sequence>MGNCHTVGPNEALVVSGGCCGSDYKQYVFGGWAWAWWCISDTQRDPDSGADLSGPGPVCQAGAGGGSP</sequence>
<dbReference type="SMR" id="A0A2J8LID7"/>
<organism evidence="2 3">
    <name type="scientific">Pan troglodytes</name>
    <name type="common">Chimpanzee</name>
    <dbReference type="NCBI Taxonomy" id="9598"/>
    <lineage>
        <taxon>Eukaryota</taxon>
        <taxon>Metazoa</taxon>
        <taxon>Chordata</taxon>
        <taxon>Craniata</taxon>
        <taxon>Vertebrata</taxon>
        <taxon>Euteleostomi</taxon>
        <taxon>Mammalia</taxon>
        <taxon>Eutheria</taxon>
        <taxon>Euarchontoglires</taxon>
        <taxon>Primates</taxon>
        <taxon>Haplorrhini</taxon>
        <taxon>Catarrhini</taxon>
        <taxon>Hominidae</taxon>
        <taxon>Pan</taxon>
    </lineage>
</organism>
<protein>
    <submittedName>
        <fullName evidence="2">FLOT2 isoform 7</fullName>
    </submittedName>
</protein>
<proteinExistence type="predicted"/>
<evidence type="ECO:0000256" key="1">
    <source>
        <dbReference type="SAM" id="MobiDB-lite"/>
    </source>
</evidence>